<evidence type="ECO:0000259" key="3">
    <source>
        <dbReference type="Pfam" id="PF12969"/>
    </source>
</evidence>
<dbReference type="InterPro" id="IPR024618">
    <property type="entry name" value="DUF3857"/>
</dbReference>
<dbReference type="Gene3D" id="3.10.620.30">
    <property type="match status" value="1"/>
</dbReference>
<feature type="domain" description="DUF3857" evidence="3">
    <location>
        <begin position="62"/>
        <end position="222"/>
    </location>
</feature>
<evidence type="ECO:0000259" key="2">
    <source>
        <dbReference type="Pfam" id="PF01841"/>
    </source>
</evidence>
<feature type="signal peptide" evidence="1">
    <location>
        <begin position="1"/>
        <end position="22"/>
    </location>
</feature>
<sequence length="642" mass="71729">MKAPKFILAAVMAFGIAGNVLAQDKKILPELYVASSIPDSLKDGAHAVTRYENHEYIVKGVGKVQERFHSIVTILNEKGDHNAAFGVGYDKKFNSVGSFEMVIYNAAGQKIKKYSKSDMYDRSATDGMSIITDDRVLSIRHTIASYPTTVEIILETSKNSYLTLGGWSPQSAEESTQNSICSVTVDPAMGFRYASTNTYIKPTKTTSNGLDTYTWTANNIKAEKLEEDALDWQVFPDVTFVDNSFVYDGRPGDLSTWQTFGNWIKTLKEDVGTLSPKRVEEIQKMTEGLKTDKEKARFLYEYMQQNMRFVSIQLGIGGLKPFPATFVDEKKYGDCKALSNYMSALLKAVNIPSYYAVIKSGTNAEPANPAFAANTFDHVILCVPFKGDTTWLECTSNTQPFGKLGTFTENRNALLITEDGGKLVNTPKSISADNQFNSEVHITLSPEGTAKAVAKVLASGVYRDDYISLGYLKADEQREHLIRSLGMKQPNDVQYTAETDKDGVKQIGITAEYEKFYDIAAGNKQFLKPRLFDLWHSTLPVVEKRKYDFYFEQPLQKTCVTTIDLPEGFEVETLPTNQALKFTYGNYEVNYVYNAAKNQVVSTAKFNLTNHAIPAAKYNEMQAYMDAVAKAQNKKLVIRKKA</sequence>
<feature type="domain" description="Transglutaminase-like" evidence="2">
    <location>
        <begin position="283"/>
        <end position="357"/>
    </location>
</feature>
<name>A0A1S9PJ32_9SPHI</name>
<protein>
    <recommendedName>
        <fullName evidence="6">DUF3857 domain-containing protein</fullName>
    </recommendedName>
</protein>
<keyword evidence="5" id="KW-1185">Reference proteome</keyword>
<dbReference type="InterPro" id="IPR002931">
    <property type="entry name" value="Transglutaminase-like"/>
</dbReference>
<proteinExistence type="predicted"/>
<dbReference type="STRING" id="1792845.BC343_23610"/>
<comment type="caution">
    <text evidence="4">The sequence shown here is derived from an EMBL/GenBank/DDBJ whole genome shotgun (WGS) entry which is preliminary data.</text>
</comment>
<evidence type="ECO:0000256" key="1">
    <source>
        <dbReference type="SAM" id="SignalP"/>
    </source>
</evidence>
<dbReference type="Pfam" id="PF01841">
    <property type="entry name" value="Transglut_core"/>
    <property type="match status" value="1"/>
</dbReference>
<reference evidence="4 5" key="1">
    <citation type="submission" date="2016-07" db="EMBL/GenBank/DDBJ databases">
        <title>Genomic analysis of zinc-resistant bacterium Mucilaginibacter pedocola TBZ30.</title>
        <authorList>
            <person name="Huang J."/>
            <person name="Tang J."/>
        </authorList>
    </citation>
    <scope>NUCLEOTIDE SEQUENCE [LARGE SCALE GENOMIC DNA]</scope>
    <source>
        <strain evidence="4 5">TBZ30</strain>
    </source>
</reference>
<dbReference type="RefSeq" id="WP_078347289.1">
    <property type="nucleotide sequence ID" value="NZ_MBTF01000005.1"/>
</dbReference>
<gene>
    <name evidence="4" type="ORF">BC343_23610</name>
</gene>
<dbReference type="Proteomes" id="UP000189739">
    <property type="component" value="Unassembled WGS sequence"/>
</dbReference>
<dbReference type="Gene3D" id="2.60.120.1130">
    <property type="match status" value="1"/>
</dbReference>
<dbReference type="OrthoDB" id="8595007at2"/>
<accession>A0A1S9PJ32</accession>
<dbReference type="Pfam" id="PF12969">
    <property type="entry name" value="DUF3857"/>
    <property type="match status" value="1"/>
</dbReference>
<organism evidence="4 5">
    <name type="scientific">Mucilaginibacter pedocola</name>
    <dbReference type="NCBI Taxonomy" id="1792845"/>
    <lineage>
        <taxon>Bacteria</taxon>
        <taxon>Pseudomonadati</taxon>
        <taxon>Bacteroidota</taxon>
        <taxon>Sphingobacteriia</taxon>
        <taxon>Sphingobacteriales</taxon>
        <taxon>Sphingobacteriaceae</taxon>
        <taxon>Mucilaginibacter</taxon>
    </lineage>
</organism>
<dbReference type="AlphaFoldDB" id="A0A1S9PJ32"/>
<dbReference type="Gene3D" id="2.60.40.3140">
    <property type="match status" value="1"/>
</dbReference>
<feature type="chain" id="PRO_5012188000" description="DUF3857 domain-containing protein" evidence="1">
    <location>
        <begin position="23"/>
        <end position="642"/>
    </location>
</feature>
<dbReference type="InterPro" id="IPR038765">
    <property type="entry name" value="Papain-like_cys_pep_sf"/>
</dbReference>
<keyword evidence="1" id="KW-0732">Signal</keyword>
<dbReference type="EMBL" id="MBTF01000005">
    <property type="protein sequence ID" value="OOQ60588.1"/>
    <property type="molecule type" value="Genomic_DNA"/>
</dbReference>
<dbReference type="SUPFAM" id="SSF54001">
    <property type="entry name" value="Cysteine proteinases"/>
    <property type="match status" value="1"/>
</dbReference>
<evidence type="ECO:0008006" key="6">
    <source>
        <dbReference type="Google" id="ProtNLM"/>
    </source>
</evidence>
<evidence type="ECO:0000313" key="5">
    <source>
        <dbReference type="Proteomes" id="UP000189739"/>
    </source>
</evidence>
<evidence type="ECO:0000313" key="4">
    <source>
        <dbReference type="EMBL" id="OOQ60588.1"/>
    </source>
</evidence>